<feature type="transmembrane region" description="Helical" evidence="13">
    <location>
        <begin position="762"/>
        <end position="779"/>
    </location>
</feature>
<accession>A0A367RXD2</accession>
<comment type="caution">
    <text evidence="15">The sequence shown here is derived from an EMBL/GenBank/DDBJ whole genome shotgun (WGS) entry which is preliminary data.</text>
</comment>
<dbReference type="InterPro" id="IPR001611">
    <property type="entry name" value="Leu-rich_rpt"/>
</dbReference>
<dbReference type="PANTHER" id="PTHR48051">
    <property type="match status" value="1"/>
</dbReference>
<dbReference type="GO" id="GO:0005524">
    <property type="term" value="F:ATP binding"/>
    <property type="evidence" value="ECO:0007669"/>
    <property type="project" value="UniProtKB-KW"/>
</dbReference>
<dbReference type="SMART" id="SM00364">
    <property type="entry name" value="LRR_BAC"/>
    <property type="match status" value="5"/>
</dbReference>
<evidence type="ECO:0000256" key="4">
    <source>
        <dbReference type="ARBA" id="ARBA00022679"/>
    </source>
</evidence>
<evidence type="ECO:0000256" key="13">
    <source>
        <dbReference type="SAM" id="Phobius"/>
    </source>
</evidence>
<dbReference type="InterPro" id="IPR036388">
    <property type="entry name" value="WH-like_DNA-bd_sf"/>
</dbReference>
<keyword evidence="16" id="KW-1185">Reference proteome</keyword>
<dbReference type="PROSITE" id="PS51419">
    <property type="entry name" value="RAB"/>
    <property type="match status" value="1"/>
</dbReference>
<dbReference type="PRINTS" id="PR00449">
    <property type="entry name" value="RASTRNSFRMNG"/>
</dbReference>
<dbReference type="InterPro" id="IPR025875">
    <property type="entry name" value="Leu-rich_rpt_4"/>
</dbReference>
<dbReference type="Pfam" id="PF23598">
    <property type="entry name" value="LRR_14"/>
    <property type="match status" value="1"/>
</dbReference>
<dbReference type="NCBIfam" id="TIGR00231">
    <property type="entry name" value="small_GTP"/>
    <property type="match status" value="1"/>
</dbReference>
<evidence type="ECO:0000256" key="9">
    <source>
        <dbReference type="ARBA" id="ARBA00023134"/>
    </source>
</evidence>
<comment type="catalytic activity">
    <reaction evidence="10">
        <text>L-threonyl-[protein] + ATP = O-phospho-L-threonyl-[protein] + ADP + H(+)</text>
        <dbReference type="Rhea" id="RHEA:46608"/>
        <dbReference type="Rhea" id="RHEA-COMP:11060"/>
        <dbReference type="Rhea" id="RHEA-COMP:11605"/>
        <dbReference type="ChEBI" id="CHEBI:15378"/>
        <dbReference type="ChEBI" id="CHEBI:30013"/>
        <dbReference type="ChEBI" id="CHEBI:30616"/>
        <dbReference type="ChEBI" id="CHEBI:61977"/>
        <dbReference type="ChEBI" id="CHEBI:456216"/>
        <dbReference type="EC" id="2.7.11.1"/>
    </reaction>
</comment>
<keyword evidence="13" id="KW-1133">Transmembrane helix</keyword>
<dbReference type="SMART" id="SM00173">
    <property type="entry name" value="RAS"/>
    <property type="match status" value="1"/>
</dbReference>
<dbReference type="SUPFAM" id="SSF52058">
    <property type="entry name" value="L domain-like"/>
    <property type="match status" value="1"/>
</dbReference>
<reference evidence="15" key="1">
    <citation type="submission" date="2016-04" db="EMBL/GenBank/DDBJ databases">
        <authorList>
            <person name="Tabuchi Yagui T.R."/>
        </authorList>
    </citation>
    <scope>NUCLEOTIDE SEQUENCE [LARGE SCALE GENOMIC DNA]</scope>
    <source>
        <strain evidence="15">NIES-26</strain>
    </source>
</reference>
<feature type="domain" description="Roc" evidence="14">
    <location>
        <begin position="223"/>
        <end position="390"/>
    </location>
</feature>
<dbReference type="Gene3D" id="3.80.10.10">
    <property type="entry name" value="Ribonuclease Inhibitor"/>
    <property type="match status" value="2"/>
</dbReference>
<dbReference type="EC" id="2.7.11.1" evidence="1"/>
<dbReference type="InterPro" id="IPR032171">
    <property type="entry name" value="COR-A"/>
</dbReference>
<evidence type="ECO:0000313" key="15">
    <source>
        <dbReference type="EMBL" id="RCJ41185.1"/>
    </source>
</evidence>
<feature type="region of interest" description="Disordered" evidence="12">
    <location>
        <begin position="706"/>
        <end position="727"/>
    </location>
</feature>
<keyword evidence="13" id="KW-0812">Transmembrane</keyword>
<dbReference type="InterPro" id="IPR005225">
    <property type="entry name" value="Small_GTP-bd"/>
</dbReference>
<dbReference type="Proteomes" id="UP000252107">
    <property type="component" value="Unassembled WGS sequence"/>
</dbReference>
<dbReference type="Pfam" id="PF12799">
    <property type="entry name" value="LRR_4"/>
    <property type="match status" value="1"/>
</dbReference>
<evidence type="ECO:0000256" key="12">
    <source>
        <dbReference type="SAM" id="MobiDB-lite"/>
    </source>
</evidence>
<dbReference type="Pfam" id="PF16095">
    <property type="entry name" value="COR-A"/>
    <property type="match status" value="1"/>
</dbReference>
<dbReference type="Gene3D" id="1.10.10.10">
    <property type="entry name" value="Winged helix-like DNA-binding domain superfamily/Winged helix DNA-binding domain"/>
    <property type="match status" value="1"/>
</dbReference>
<dbReference type="InterPro" id="IPR027417">
    <property type="entry name" value="P-loop_NTPase"/>
</dbReference>
<evidence type="ECO:0000256" key="8">
    <source>
        <dbReference type="ARBA" id="ARBA00022840"/>
    </source>
</evidence>
<evidence type="ECO:0000256" key="2">
    <source>
        <dbReference type="ARBA" id="ARBA00022527"/>
    </source>
</evidence>
<feature type="compositionally biased region" description="Polar residues" evidence="12">
    <location>
        <begin position="711"/>
        <end position="727"/>
    </location>
</feature>
<keyword evidence="13" id="KW-0472">Membrane</keyword>
<dbReference type="GO" id="GO:0004674">
    <property type="term" value="F:protein serine/threonine kinase activity"/>
    <property type="evidence" value="ECO:0007669"/>
    <property type="project" value="UniProtKB-KW"/>
</dbReference>
<dbReference type="FunFam" id="3.80.10.10:FF:000041">
    <property type="entry name" value="LRR receptor-like serine/threonine-protein kinase ERECTA"/>
    <property type="match status" value="1"/>
</dbReference>
<keyword evidence="6" id="KW-0547">Nucleotide-binding</keyword>
<dbReference type="InterPro" id="IPR032675">
    <property type="entry name" value="LRR_dom_sf"/>
</dbReference>
<dbReference type="SMART" id="SM00175">
    <property type="entry name" value="RAB"/>
    <property type="match status" value="1"/>
</dbReference>
<dbReference type="InterPro" id="IPR020859">
    <property type="entry name" value="ROC"/>
</dbReference>
<dbReference type="SMART" id="SM00369">
    <property type="entry name" value="LRR_TYP"/>
    <property type="match status" value="6"/>
</dbReference>
<dbReference type="Pfam" id="PF08477">
    <property type="entry name" value="Roc"/>
    <property type="match status" value="1"/>
</dbReference>
<keyword evidence="9" id="KW-0342">GTP-binding</keyword>
<evidence type="ECO:0000259" key="14">
    <source>
        <dbReference type="PROSITE" id="PS51424"/>
    </source>
</evidence>
<evidence type="ECO:0000313" key="16">
    <source>
        <dbReference type="Proteomes" id="UP000252107"/>
    </source>
</evidence>
<keyword evidence="7" id="KW-0418">Kinase</keyword>
<dbReference type="GO" id="GO:0005737">
    <property type="term" value="C:cytoplasm"/>
    <property type="evidence" value="ECO:0007669"/>
    <property type="project" value="TreeGrafter"/>
</dbReference>
<dbReference type="AlphaFoldDB" id="A0A367RXD2"/>
<dbReference type="Gene3D" id="3.40.50.300">
    <property type="entry name" value="P-loop containing nucleotide triphosphate hydrolases"/>
    <property type="match status" value="1"/>
</dbReference>
<dbReference type="PRINTS" id="PR00019">
    <property type="entry name" value="LEURICHRPT"/>
</dbReference>
<sequence length="837" mass="95014">MTNEELLQIIRQAGRNKATKLDLYGEGLTILPAEIGQLSNLRELYLSNNQLTMLPAEIGQLSNLSRLDLSNNQLTTLPAEIGQLSSLSRLDLSNNQLTTLPAEIGQLFNLSLLYLIGNQLTMLPAVIGQLSNLSRLYLGDNQLTTLPAVIGQLCNLSQLDLEKNKLINLPEEIQRLTKLKKLDLRGEGNSQLKIPPEILGNSWDNLDKPSNILKYYFSLQVEEKKPLNEAKVLLVGQGGVGKTSLVKRLLENYYDPHERKTEGISIKNWQISVNNQAIRLNVWDFGGQEIMHATHQFFLTKRSLYLLVINTRKDEQQNELEYWLKIIQSFGGDSPIIVVANKIDEHPFDIDQRGLCQKYSAIRHILPVSCETGQGLEDLRSAIINEIAQLNHIHDLLPQSWFQVKTHLEQIEKDYIPYGDYERLCHDEKVTDGLSQSTLIDLLHHLGTVLNFRDDPRLEDTHVLNPEWVTNGVYKILNDNWLMTQYRGILDRAQLKRILNEPRYPDNKQLFIVDMMRKFELCFPLEDGVGDRFLIPDLLPKEQPATGEWEDILAFQYHYNVLPSSVISRFIVRMHHHSDRQTWWRSGIVLKHQGNRALVKSDREDRKIFISIGGSPSTRRELLAMIRSQFYAIHQTIKGLEVKEKVGIPGHPNNIVVDYQTLLEYEKQGLRIIPDGLQESFDPRQLSDGIEPTAIRQKPYIPIPKLPDIMSDNQQPENNKPSPQNSPAERGIALGMAVIVLLLFVILVLFPRATESGTTLAIVRFLAATFAGIAGYLFAGTLGLEAQVPLNKSSIKATGAFAAFVIVLLLFFYGVPTFDNSTPPKRVSYYERLSSYC</sequence>
<dbReference type="PANTHER" id="PTHR48051:SF39">
    <property type="entry name" value="P53-INDUCED DEATH DOMAIN PROTEIN 1"/>
    <property type="match status" value="1"/>
</dbReference>
<keyword evidence="3" id="KW-0433">Leucine-rich repeat</keyword>
<organism evidence="15 16">
    <name type="scientific">Nostoc minutum NIES-26</name>
    <dbReference type="NCBI Taxonomy" id="1844469"/>
    <lineage>
        <taxon>Bacteria</taxon>
        <taxon>Bacillati</taxon>
        <taxon>Cyanobacteriota</taxon>
        <taxon>Cyanophyceae</taxon>
        <taxon>Nostocales</taxon>
        <taxon>Nostocaceae</taxon>
        <taxon>Nostoc</taxon>
    </lineage>
</organism>
<gene>
    <name evidence="15" type="ORF">A6770_08860</name>
</gene>
<feature type="transmembrane region" description="Helical" evidence="13">
    <location>
        <begin position="799"/>
        <end position="818"/>
    </location>
</feature>
<evidence type="ECO:0000256" key="6">
    <source>
        <dbReference type="ARBA" id="ARBA00022741"/>
    </source>
</evidence>
<dbReference type="EMBL" id="LXQD01000023">
    <property type="protein sequence ID" value="RCJ41185.1"/>
    <property type="molecule type" value="Genomic_DNA"/>
</dbReference>
<dbReference type="InterPro" id="IPR003591">
    <property type="entry name" value="Leu-rich_rpt_typical-subtyp"/>
</dbReference>
<dbReference type="InterPro" id="IPR055414">
    <property type="entry name" value="LRR_R13L4/SHOC2-like"/>
</dbReference>
<proteinExistence type="predicted"/>
<dbReference type="GO" id="GO:0005525">
    <property type="term" value="F:GTP binding"/>
    <property type="evidence" value="ECO:0007669"/>
    <property type="project" value="UniProtKB-KW"/>
</dbReference>
<feature type="transmembrane region" description="Helical" evidence="13">
    <location>
        <begin position="731"/>
        <end position="750"/>
    </location>
</feature>
<dbReference type="Gene3D" id="3.30.310.200">
    <property type="match status" value="1"/>
</dbReference>
<dbReference type="PROSITE" id="PS51424">
    <property type="entry name" value="ROC"/>
    <property type="match status" value="1"/>
</dbReference>
<evidence type="ECO:0000256" key="7">
    <source>
        <dbReference type="ARBA" id="ARBA00022777"/>
    </source>
</evidence>
<keyword evidence="4" id="KW-0808">Transferase</keyword>
<comment type="catalytic activity">
    <reaction evidence="11">
        <text>L-seryl-[protein] + ATP = O-phospho-L-seryl-[protein] + ADP + H(+)</text>
        <dbReference type="Rhea" id="RHEA:17989"/>
        <dbReference type="Rhea" id="RHEA-COMP:9863"/>
        <dbReference type="Rhea" id="RHEA-COMP:11604"/>
        <dbReference type="ChEBI" id="CHEBI:15378"/>
        <dbReference type="ChEBI" id="CHEBI:29999"/>
        <dbReference type="ChEBI" id="CHEBI:30616"/>
        <dbReference type="ChEBI" id="CHEBI:83421"/>
        <dbReference type="ChEBI" id="CHEBI:456216"/>
        <dbReference type="EC" id="2.7.11.1"/>
    </reaction>
</comment>
<dbReference type="Gene3D" id="1.10.10.2200">
    <property type="match status" value="1"/>
</dbReference>
<evidence type="ECO:0000256" key="10">
    <source>
        <dbReference type="ARBA" id="ARBA00047899"/>
    </source>
</evidence>
<dbReference type="InterPro" id="IPR050216">
    <property type="entry name" value="LRR_domain-containing"/>
</dbReference>
<evidence type="ECO:0000256" key="3">
    <source>
        <dbReference type="ARBA" id="ARBA00022614"/>
    </source>
</evidence>
<keyword evidence="2" id="KW-0723">Serine/threonine-protein kinase</keyword>
<evidence type="ECO:0000256" key="5">
    <source>
        <dbReference type="ARBA" id="ARBA00022737"/>
    </source>
</evidence>
<keyword evidence="5" id="KW-0677">Repeat</keyword>
<evidence type="ECO:0000256" key="11">
    <source>
        <dbReference type="ARBA" id="ARBA00048679"/>
    </source>
</evidence>
<evidence type="ECO:0000256" key="1">
    <source>
        <dbReference type="ARBA" id="ARBA00012513"/>
    </source>
</evidence>
<dbReference type="SUPFAM" id="SSF52540">
    <property type="entry name" value="P-loop containing nucleoside triphosphate hydrolases"/>
    <property type="match status" value="1"/>
</dbReference>
<dbReference type="Pfam" id="PF25497">
    <property type="entry name" value="COR-B"/>
    <property type="match status" value="1"/>
</dbReference>
<name>A0A367RXD2_9NOSO</name>
<dbReference type="InterPro" id="IPR057263">
    <property type="entry name" value="COR-B"/>
</dbReference>
<keyword evidence="8" id="KW-0067">ATP-binding</keyword>
<protein>
    <recommendedName>
        <fullName evidence="1">non-specific serine/threonine protein kinase</fullName>
        <ecNumber evidence="1">2.7.11.1</ecNumber>
    </recommendedName>
</protein>
<dbReference type="PROSITE" id="PS51450">
    <property type="entry name" value="LRR"/>
    <property type="match status" value="4"/>
</dbReference>